<evidence type="ECO:0000313" key="1">
    <source>
        <dbReference type="EMBL" id="MDG5978283.1"/>
    </source>
</evidence>
<accession>A0A9X4P9S5</accession>
<keyword evidence="2" id="KW-1185">Reference proteome</keyword>
<dbReference type="AlphaFoldDB" id="A0A9X4P9S5"/>
<sequence length="62" mass="6490">MSPPEQTAVLAISVTSEQVTFAGTIEQSVGICKADEFNRIAGLAIFDALAVSVEIPPPVSSW</sequence>
<dbReference type="EMBL" id="AOGK01000034">
    <property type="protein sequence ID" value="MDG5978283.1"/>
    <property type="molecule type" value="Genomic_DNA"/>
</dbReference>
<dbReference type="Proteomes" id="UP001152876">
    <property type="component" value="Unassembled WGS sequence"/>
</dbReference>
<reference evidence="1" key="1">
    <citation type="submission" date="2013-01" db="EMBL/GenBank/DDBJ databases">
        <title>Genome draft of Hydrogenophaga taeniospiralis 2K1.</title>
        <authorList>
            <person name="Gomila M."/>
            <person name="Lalucat J."/>
        </authorList>
    </citation>
    <scope>NUCLEOTIDE SEQUENCE</scope>
    <source>
        <strain evidence="1">CCUG 15921</strain>
    </source>
</reference>
<protein>
    <submittedName>
        <fullName evidence="1">Uncharacterized protein</fullName>
    </submittedName>
</protein>
<comment type="caution">
    <text evidence="1">The sequence shown here is derived from an EMBL/GenBank/DDBJ whole genome shotgun (WGS) entry which is preliminary data.</text>
</comment>
<proteinExistence type="predicted"/>
<evidence type="ECO:0000313" key="2">
    <source>
        <dbReference type="Proteomes" id="UP001152876"/>
    </source>
</evidence>
<name>A0A9X4P9S5_9BURK</name>
<gene>
    <name evidence="1" type="ORF">H010_23736</name>
</gene>
<organism evidence="1 2">
    <name type="scientific">Hydrogenophaga taeniospiralis CCUG 15921</name>
    <dbReference type="NCBI Taxonomy" id="1281780"/>
    <lineage>
        <taxon>Bacteria</taxon>
        <taxon>Pseudomonadati</taxon>
        <taxon>Pseudomonadota</taxon>
        <taxon>Betaproteobacteria</taxon>
        <taxon>Burkholderiales</taxon>
        <taxon>Comamonadaceae</taxon>
        <taxon>Hydrogenophaga</taxon>
    </lineage>
</organism>